<dbReference type="Proteomes" id="UP000192758">
    <property type="component" value="Unassembled WGS sequence"/>
</dbReference>
<dbReference type="VEuPathDB" id="MicrosporidiaDB:EHP00_758"/>
<gene>
    <name evidence="2" type="ORF">EHP00_758</name>
</gene>
<feature type="transmembrane region" description="Helical" evidence="1">
    <location>
        <begin position="12"/>
        <end position="32"/>
    </location>
</feature>
<dbReference type="EMBL" id="MNPJ01000026">
    <property type="protein sequence ID" value="OQS53738.1"/>
    <property type="molecule type" value="Genomic_DNA"/>
</dbReference>
<evidence type="ECO:0000313" key="2">
    <source>
        <dbReference type="EMBL" id="OQS53738.1"/>
    </source>
</evidence>
<accession>A0A1W0E3C8</accession>
<proteinExistence type="predicted"/>
<protein>
    <submittedName>
        <fullName evidence="2">Uncharacterized protein</fullName>
    </submittedName>
</protein>
<feature type="transmembrane region" description="Helical" evidence="1">
    <location>
        <begin position="38"/>
        <end position="62"/>
    </location>
</feature>
<keyword evidence="1" id="KW-0472">Membrane</keyword>
<keyword evidence="1" id="KW-1133">Transmembrane helix</keyword>
<organism evidence="2 3">
    <name type="scientific">Ecytonucleospora hepatopenaei</name>
    <dbReference type="NCBI Taxonomy" id="646526"/>
    <lineage>
        <taxon>Eukaryota</taxon>
        <taxon>Fungi</taxon>
        <taxon>Fungi incertae sedis</taxon>
        <taxon>Microsporidia</taxon>
        <taxon>Enterocytozoonidae</taxon>
        <taxon>Ecytonucleospora</taxon>
    </lineage>
</organism>
<keyword evidence="3" id="KW-1185">Reference proteome</keyword>
<evidence type="ECO:0000256" key="1">
    <source>
        <dbReference type="SAM" id="Phobius"/>
    </source>
</evidence>
<comment type="caution">
    <text evidence="2">The sequence shown here is derived from an EMBL/GenBank/DDBJ whole genome shotgun (WGS) entry which is preliminary data.</text>
</comment>
<reference evidence="2 3" key="1">
    <citation type="journal article" date="2017" name="Environ. Microbiol.">
        <title>Decay of the glycolytic pathway and adaptation to intranuclear parasitism within Enterocytozoonidae microsporidia.</title>
        <authorList>
            <person name="Wiredu Boakye D."/>
            <person name="Jaroenlak P."/>
            <person name="Prachumwat A."/>
            <person name="Williams T.A."/>
            <person name="Bateman K.S."/>
            <person name="Itsathitphaisarn O."/>
            <person name="Sritunyalucksana K."/>
            <person name="Paszkiewicz K.H."/>
            <person name="Moore K.A."/>
            <person name="Stentiford G.D."/>
            <person name="Williams B.A."/>
        </authorList>
    </citation>
    <scope>NUCLEOTIDE SEQUENCE [LARGE SCALE GENOMIC DNA]</scope>
    <source>
        <strain evidence="2 3">TH1</strain>
    </source>
</reference>
<evidence type="ECO:0000313" key="3">
    <source>
        <dbReference type="Proteomes" id="UP000192758"/>
    </source>
</evidence>
<sequence length="74" mass="8798">MKNKKEFHKKLILFVVLLFTLPILTFILAIKANVQPMYALFLSLSIFVCLLIKICLMTIRVYSRRKRNKIQKNK</sequence>
<name>A0A1W0E3C8_9MICR</name>
<keyword evidence="1" id="KW-0812">Transmembrane</keyword>
<dbReference type="AlphaFoldDB" id="A0A1W0E3C8"/>